<dbReference type="RefSeq" id="WP_345729621.1">
    <property type="nucleotide sequence ID" value="NZ_BAAAYN010000024.1"/>
</dbReference>
<reference evidence="2" key="1">
    <citation type="journal article" date="2019" name="Int. J. Syst. Evol. Microbiol.">
        <title>The Global Catalogue of Microorganisms (GCM) 10K type strain sequencing project: providing services to taxonomists for standard genome sequencing and annotation.</title>
        <authorList>
            <consortium name="The Broad Institute Genomics Platform"/>
            <consortium name="The Broad Institute Genome Sequencing Center for Infectious Disease"/>
            <person name="Wu L."/>
            <person name="Ma J."/>
        </authorList>
    </citation>
    <scope>NUCLEOTIDE SEQUENCE [LARGE SCALE GENOMIC DNA]</scope>
    <source>
        <strain evidence="2">JCM 9458</strain>
    </source>
</reference>
<dbReference type="Proteomes" id="UP001501676">
    <property type="component" value="Unassembled WGS sequence"/>
</dbReference>
<evidence type="ECO:0000313" key="1">
    <source>
        <dbReference type="EMBL" id="GAA3389411.1"/>
    </source>
</evidence>
<dbReference type="EMBL" id="BAAAYN010000024">
    <property type="protein sequence ID" value="GAA3389411.1"/>
    <property type="molecule type" value="Genomic_DNA"/>
</dbReference>
<accession>A0ABP6T161</accession>
<evidence type="ECO:0000313" key="2">
    <source>
        <dbReference type="Proteomes" id="UP001501676"/>
    </source>
</evidence>
<organism evidence="1 2">
    <name type="scientific">Cryptosporangium minutisporangium</name>
    <dbReference type="NCBI Taxonomy" id="113569"/>
    <lineage>
        <taxon>Bacteria</taxon>
        <taxon>Bacillati</taxon>
        <taxon>Actinomycetota</taxon>
        <taxon>Actinomycetes</taxon>
        <taxon>Cryptosporangiales</taxon>
        <taxon>Cryptosporangiaceae</taxon>
        <taxon>Cryptosporangium</taxon>
    </lineage>
</organism>
<gene>
    <name evidence="1" type="ORF">GCM10020369_39410</name>
</gene>
<protein>
    <submittedName>
        <fullName evidence="1">Uncharacterized protein</fullName>
    </submittedName>
</protein>
<sequence>MHEKPHNGLTRRQLDYELSWLLRRCPRDPAKLPEFLGEVVVTLIDRNNAAQAAHAADGARTDLPESC</sequence>
<name>A0ABP6T161_9ACTN</name>
<keyword evidence="2" id="KW-1185">Reference proteome</keyword>
<comment type="caution">
    <text evidence="1">The sequence shown here is derived from an EMBL/GenBank/DDBJ whole genome shotgun (WGS) entry which is preliminary data.</text>
</comment>
<proteinExistence type="predicted"/>